<protein>
    <submittedName>
        <fullName evidence="1">Uncharacterized protein</fullName>
    </submittedName>
</protein>
<evidence type="ECO:0000313" key="1">
    <source>
        <dbReference type="EMBL" id="OWZ19157.1"/>
    </source>
</evidence>
<dbReference type="OrthoDB" id="145401at2759"/>
<keyword evidence="2" id="KW-1185">Reference proteome</keyword>
<gene>
    <name evidence="1" type="ORF">PHMEG_0006639</name>
</gene>
<name>A0A225WQ71_9STRA</name>
<reference evidence="2" key="1">
    <citation type="submission" date="2017-03" db="EMBL/GenBank/DDBJ databases">
        <title>Phytopthora megakarya and P. palmivora, two closely related causual agents of cacao black pod achieved similar genome size and gene model numbers by different mechanisms.</title>
        <authorList>
            <person name="Ali S."/>
            <person name="Shao J."/>
            <person name="Larry D.J."/>
            <person name="Kronmiller B."/>
            <person name="Shen D."/>
            <person name="Strem M.D."/>
            <person name="Melnick R.L."/>
            <person name="Guiltinan M.J."/>
            <person name="Tyler B.M."/>
            <person name="Meinhardt L.W."/>
            <person name="Bailey B.A."/>
        </authorList>
    </citation>
    <scope>NUCLEOTIDE SEQUENCE [LARGE SCALE GENOMIC DNA]</scope>
    <source>
        <strain evidence="2">zdho120</strain>
    </source>
</reference>
<sequence>MQSRQPVLAYATIMLAIEGFGAITRRYYFSHIHYIFERLREFATINAQHDRGSTLRRVMLTRHTVGMFLSRALNI</sequence>
<evidence type="ECO:0000313" key="2">
    <source>
        <dbReference type="Proteomes" id="UP000198211"/>
    </source>
</evidence>
<proteinExistence type="predicted"/>
<dbReference type="Proteomes" id="UP000198211">
    <property type="component" value="Unassembled WGS sequence"/>
</dbReference>
<comment type="caution">
    <text evidence="1">The sequence shown here is derived from an EMBL/GenBank/DDBJ whole genome shotgun (WGS) entry which is preliminary data.</text>
</comment>
<dbReference type="EMBL" id="NBNE01000481">
    <property type="protein sequence ID" value="OWZ19157.1"/>
    <property type="molecule type" value="Genomic_DNA"/>
</dbReference>
<dbReference type="AlphaFoldDB" id="A0A225WQ71"/>
<accession>A0A225WQ71</accession>
<organism evidence="1 2">
    <name type="scientific">Phytophthora megakarya</name>
    <dbReference type="NCBI Taxonomy" id="4795"/>
    <lineage>
        <taxon>Eukaryota</taxon>
        <taxon>Sar</taxon>
        <taxon>Stramenopiles</taxon>
        <taxon>Oomycota</taxon>
        <taxon>Peronosporomycetes</taxon>
        <taxon>Peronosporales</taxon>
        <taxon>Peronosporaceae</taxon>
        <taxon>Phytophthora</taxon>
    </lineage>
</organism>